<evidence type="ECO:0000259" key="1">
    <source>
        <dbReference type="SMART" id="SM00986"/>
    </source>
</evidence>
<sequence>MPAELPEAGAEDRLRNSAAAARACTLCAAHLPLGPNPIFRTSTEARLLIVSQAPGTRAHESGIPWEDASGDRLRDWLGLDKLRFHDPALVAILPTGFCYPGRLPRGGDAPPRPECAPLWHRRLLEPMRAIRLTLLIGRHAVGGWLGTAAAGRLEHTVRNFATHLENGLFPLPHPSWRTRVWAEKRPWFAAEVLPALRLAVATALAKPSTLEDMAENRGGVSPRLPAS</sequence>
<organism evidence="2 3">
    <name type="scientific">Teichococcus globiformis</name>
    <dbReference type="NCBI Taxonomy" id="2307229"/>
    <lineage>
        <taxon>Bacteria</taxon>
        <taxon>Pseudomonadati</taxon>
        <taxon>Pseudomonadota</taxon>
        <taxon>Alphaproteobacteria</taxon>
        <taxon>Acetobacterales</taxon>
        <taxon>Roseomonadaceae</taxon>
        <taxon>Roseomonas</taxon>
    </lineage>
</organism>
<dbReference type="Pfam" id="PF03167">
    <property type="entry name" value="UDG"/>
    <property type="match status" value="1"/>
</dbReference>
<dbReference type="RefSeq" id="WP_379598878.1">
    <property type="nucleotide sequence ID" value="NZ_JBHRTN010000018.1"/>
</dbReference>
<dbReference type="SMART" id="SM00987">
    <property type="entry name" value="UreE_C"/>
    <property type="match status" value="1"/>
</dbReference>
<dbReference type="Proteomes" id="UP001595593">
    <property type="component" value="Unassembled WGS sequence"/>
</dbReference>
<dbReference type="SUPFAM" id="SSF52141">
    <property type="entry name" value="Uracil-DNA glycosylase-like"/>
    <property type="match status" value="1"/>
</dbReference>
<dbReference type="PANTHER" id="PTHR42160">
    <property type="entry name" value="URACIL-DNA GLYCOSYLASE SUPERFAMILY PROTEIN"/>
    <property type="match status" value="1"/>
</dbReference>
<keyword evidence="3" id="KW-1185">Reference proteome</keyword>
<dbReference type="SMART" id="SM00986">
    <property type="entry name" value="UDG"/>
    <property type="match status" value="1"/>
</dbReference>
<proteinExistence type="predicted"/>
<dbReference type="PANTHER" id="PTHR42160:SF1">
    <property type="entry name" value="URACIL-DNA GLYCOSYLASE SUPERFAMILY PROTEIN"/>
    <property type="match status" value="1"/>
</dbReference>
<dbReference type="InterPro" id="IPR005122">
    <property type="entry name" value="Uracil-DNA_glycosylase-like"/>
</dbReference>
<feature type="domain" description="Uracil-DNA glycosylase-like" evidence="1">
    <location>
        <begin position="38"/>
        <end position="197"/>
    </location>
</feature>
<name>A0ABV7G1H0_9PROT</name>
<reference evidence="3" key="1">
    <citation type="journal article" date="2019" name="Int. J. Syst. Evol. Microbiol.">
        <title>The Global Catalogue of Microorganisms (GCM) 10K type strain sequencing project: providing services to taxonomists for standard genome sequencing and annotation.</title>
        <authorList>
            <consortium name="The Broad Institute Genomics Platform"/>
            <consortium name="The Broad Institute Genome Sequencing Center for Infectious Disease"/>
            <person name="Wu L."/>
            <person name="Ma J."/>
        </authorList>
    </citation>
    <scope>NUCLEOTIDE SEQUENCE [LARGE SCALE GENOMIC DNA]</scope>
    <source>
        <strain evidence="3">KCTC 52094</strain>
    </source>
</reference>
<dbReference type="InterPro" id="IPR036895">
    <property type="entry name" value="Uracil-DNA_glycosylase-like_sf"/>
</dbReference>
<dbReference type="CDD" id="cd10033">
    <property type="entry name" value="UDG_like"/>
    <property type="match status" value="1"/>
</dbReference>
<dbReference type="EMBL" id="JBHRTN010000018">
    <property type="protein sequence ID" value="MFC3126539.1"/>
    <property type="molecule type" value="Genomic_DNA"/>
</dbReference>
<gene>
    <name evidence="2" type="ORF">ACFOD4_15855</name>
</gene>
<evidence type="ECO:0000313" key="3">
    <source>
        <dbReference type="Proteomes" id="UP001595593"/>
    </source>
</evidence>
<evidence type="ECO:0000313" key="2">
    <source>
        <dbReference type="EMBL" id="MFC3126539.1"/>
    </source>
</evidence>
<protein>
    <submittedName>
        <fullName evidence="2">Uracil-DNA glycosylase family protein</fullName>
    </submittedName>
</protein>
<comment type="caution">
    <text evidence="2">The sequence shown here is derived from an EMBL/GenBank/DDBJ whole genome shotgun (WGS) entry which is preliminary data.</text>
</comment>
<accession>A0ABV7G1H0</accession>
<dbReference type="Gene3D" id="3.40.470.10">
    <property type="entry name" value="Uracil-DNA glycosylase-like domain"/>
    <property type="match status" value="1"/>
</dbReference>
<dbReference type="InterPro" id="IPR047124">
    <property type="entry name" value="HI_0220.2"/>
</dbReference>